<dbReference type="FunFam" id="2.60.40.60:FF:000045">
    <property type="entry name" value="Cadherin 2"/>
    <property type="match status" value="1"/>
</dbReference>
<evidence type="ECO:0000256" key="7">
    <source>
        <dbReference type="ARBA" id="ARBA00022685"/>
    </source>
</evidence>
<dbReference type="FunFam" id="2.60.40.60:FF:000019">
    <property type="entry name" value="Cadherin 2"/>
    <property type="match status" value="1"/>
</dbReference>
<dbReference type="PANTHER" id="PTHR24027">
    <property type="entry name" value="CADHERIN-23"/>
    <property type="match status" value="1"/>
</dbReference>
<reference evidence="26" key="1">
    <citation type="submission" date="2018-06" db="EMBL/GenBank/DDBJ databases">
        <title>Genome assembly of Danube salmon.</title>
        <authorList>
            <person name="Macqueen D.J."/>
            <person name="Gundappa M.K."/>
        </authorList>
    </citation>
    <scope>NUCLEOTIDE SEQUENCE [LARGE SCALE GENOMIC DNA]</scope>
</reference>
<dbReference type="InterPro" id="IPR027397">
    <property type="entry name" value="Catenin-bd_sf"/>
</dbReference>
<proteinExistence type="predicted"/>
<dbReference type="GO" id="GO:0034332">
    <property type="term" value="P:adherens junction organization"/>
    <property type="evidence" value="ECO:0007669"/>
    <property type="project" value="TreeGrafter"/>
</dbReference>
<dbReference type="FunFam" id="2.60.40.60:FF:000011">
    <property type="entry name" value="Cadherin 1"/>
    <property type="match status" value="1"/>
</dbReference>
<dbReference type="GO" id="GO:0008013">
    <property type="term" value="F:beta-catenin binding"/>
    <property type="evidence" value="ECO:0007669"/>
    <property type="project" value="TreeGrafter"/>
</dbReference>
<dbReference type="GO" id="GO:0000902">
    <property type="term" value="P:cell morphogenesis"/>
    <property type="evidence" value="ECO:0007669"/>
    <property type="project" value="TreeGrafter"/>
</dbReference>
<name>A0A4W5KLX7_9TELE</name>
<keyword evidence="16 22" id="KW-0472">Membrane</keyword>
<sequence>IWVFRVWLAGTILLCFKSHSLQPWEDGTSILKAVLCVCVCMLLSGHERRSDIQSPPALSQGLQEIWFPSRQTDSSSIGQLKRMKRDWVIPPINVPENSRGEFPQDLVRIRSDNDKNRSLRYSVTGPGADQPPTGIFIIHPISGELSVMKPLDREHISNFHLRAHAVDLNGNQVESPIDIVINVIDMNDNRPEFIHQIWNGSVPEGSKPGTFVMTVTSVDKDDPKTANGMLRYKIGSQNPESPTSNMFTINNKTGDIITVAAGLDREKVPQYTLIIQATDMEGNPMYGLSNTATAVIRVTDINDNPPEFTAEMVPENRVNVIVANLTVTDKDQPNTLAWKAVYKITGGDPTGRFSVPTDPTTNEGLVTVVKPIDYEISRTYMLTVVAVNEVSLARGIYSPRQSTATVSIRVIDVNESPYFDPNPKLIKLDEGMLAESTLTTFTAQDPDRFMQQSIRYTRLSDPANWLRIDANTGRITTIAVLDRESPYVKDNMYSATFLASDNGVPPASGTGTLQISLLDINDNAPHVYPQETEMCKKPEPNGINITALDGDLNPNAGPFAFELANRPSDVRRNWTITRLSDYAQLSLKIGFLESGIYEIPIIITDSGNLPMSNTSYLRVKVCQCDHNGDCTDQQHIIAAGLGTGAIIAILLCIIILLILVLLFVVWMKRRDKERQAKQLLIDPEDDVRDNILKYDEEGGGEEDQDYDLSQLQQPDTIEPDTIKPVGIRRMDERPLHPEPQYPIRSAAPHPGDIGDFINEGLKAADNDPTAPPYDSLLVFDYEGSGSTAGSLSSLNSSSSGGDQDYDYLNDWGPRFRKLADMYGGSDD</sequence>
<feature type="chain" id="PRO_5021379348" evidence="23">
    <location>
        <begin position="21"/>
        <end position="827"/>
    </location>
</feature>
<dbReference type="GO" id="GO:0042383">
    <property type="term" value="C:sarcolemma"/>
    <property type="evidence" value="ECO:0007669"/>
    <property type="project" value="UniProtKB-SubCell"/>
</dbReference>
<dbReference type="GO" id="GO:0007416">
    <property type="term" value="P:synapse assembly"/>
    <property type="evidence" value="ECO:0007669"/>
    <property type="project" value="TreeGrafter"/>
</dbReference>
<evidence type="ECO:0000256" key="1">
    <source>
        <dbReference type="ARBA" id="ARBA00004135"/>
    </source>
</evidence>
<dbReference type="GO" id="GO:0005912">
    <property type="term" value="C:adherens junction"/>
    <property type="evidence" value="ECO:0007669"/>
    <property type="project" value="UniProtKB-SubCell"/>
</dbReference>
<keyword evidence="6" id="KW-1003">Cell membrane</keyword>
<feature type="domain" description="Cadherin" evidence="24">
    <location>
        <begin position="86"/>
        <end position="193"/>
    </location>
</feature>
<comment type="function">
    <text evidence="20">Cadherins are calcium-dependent cell adhesion proteins.</text>
</comment>
<evidence type="ECO:0000256" key="8">
    <source>
        <dbReference type="ARBA" id="ARBA00022692"/>
    </source>
</evidence>
<evidence type="ECO:0000256" key="6">
    <source>
        <dbReference type="ARBA" id="ARBA00022475"/>
    </source>
</evidence>
<keyword evidence="8 19" id="KW-0812">Transmembrane</keyword>
<feature type="signal peptide" evidence="23">
    <location>
        <begin position="1"/>
        <end position="20"/>
    </location>
</feature>
<dbReference type="FunFam" id="4.10.900.10:FF:000001">
    <property type="entry name" value="Cadherin 2"/>
    <property type="match status" value="1"/>
</dbReference>
<dbReference type="GO" id="GO:0044331">
    <property type="term" value="P:cell-cell adhesion mediated by cadherin"/>
    <property type="evidence" value="ECO:0007669"/>
    <property type="project" value="TreeGrafter"/>
</dbReference>
<keyword evidence="17" id="KW-0325">Glycoprotein</keyword>
<dbReference type="GO" id="GO:0043005">
    <property type="term" value="C:neuron projection"/>
    <property type="evidence" value="ECO:0007669"/>
    <property type="project" value="TreeGrafter"/>
</dbReference>
<evidence type="ECO:0000256" key="12">
    <source>
        <dbReference type="ARBA" id="ARBA00022837"/>
    </source>
</evidence>
<dbReference type="GO" id="GO:0009986">
    <property type="term" value="C:cell surface"/>
    <property type="evidence" value="ECO:0007669"/>
    <property type="project" value="UniProtKB-SubCell"/>
</dbReference>
<dbReference type="GO" id="GO:0030057">
    <property type="term" value="C:desmosome"/>
    <property type="evidence" value="ECO:0007669"/>
    <property type="project" value="UniProtKB-SubCell"/>
</dbReference>
<feature type="region of interest" description="Disordered" evidence="21">
    <location>
        <begin position="784"/>
        <end position="806"/>
    </location>
</feature>
<dbReference type="FunFam" id="2.60.40.60:FF:000022">
    <property type="entry name" value="Cadherin 2"/>
    <property type="match status" value="1"/>
</dbReference>
<dbReference type="PROSITE" id="PS50268">
    <property type="entry name" value="CADHERIN_2"/>
    <property type="match status" value="5"/>
</dbReference>
<keyword evidence="13 19" id="KW-0130">Cell adhesion</keyword>
<feature type="domain" description="Cadherin" evidence="24">
    <location>
        <begin position="194"/>
        <end position="308"/>
    </location>
</feature>
<evidence type="ECO:0000256" key="17">
    <source>
        <dbReference type="ARBA" id="ARBA00023180"/>
    </source>
</evidence>
<dbReference type="AlphaFoldDB" id="A0A4W5KLX7"/>
<dbReference type="GO" id="GO:0007498">
    <property type="term" value="P:mesoderm development"/>
    <property type="evidence" value="ECO:0007669"/>
    <property type="project" value="UniProtKB-ARBA"/>
</dbReference>
<dbReference type="GO" id="GO:0014069">
    <property type="term" value="C:postsynaptic density"/>
    <property type="evidence" value="ECO:0007669"/>
    <property type="project" value="TreeGrafter"/>
</dbReference>
<dbReference type="PROSITE" id="PS00232">
    <property type="entry name" value="CADHERIN_1"/>
    <property type="match status" value="2"/>
</dbReference>
<reference evidence="25" key="2">
    <citation type="submission" date="2025-08" db="UniProtKB">
        <authorList>
            <consortium name="Ensembl"/>
        </authorList>
    </citation>
    <scope>IDENTIFICATION</scope>
</reference>
<dbReference type="GO" id="GO:0005509">
    <property type="term" value="F:calcium ion binding"/>
    <property type="evidence" value="ECO:0007669"/>
    <property type="project" value="UniProtKB-UniRule"/>
</dbReference>
<feature type="domain" description="Cadherin" evidence="24">
    <location>
        <begin position="420"/>
        <end position="527"/>
    </location>
</feature>
<dbReference type="Ensembl" id="ENSHHUT00000018125.1">
    <property type="protein sequence ID" value="ENSHHUP00000017487.1"/>
    <property type="gene ID" value="ENSHHUG00000008936.1"/>
</dbReference>
<keyword evidence="7" id="KW-0165">Cleavage on pair of basic residues</keyword>
<dbReference type="GO" id="GO:0014704">
    <property type="term" value="C:intercalated disc"/>
    <property type="evidence" value="ECO:0007669"/>
    <property type="project" value="TreeGrafter"/>
</dbReference>
<evidence type="ECO:0000256" key="5">
    <source>
        <dbReference type="ARBA" id="ARBA00004568"/>
    </source>
</evidence>
<evidence type="ECO:0000313" key="26">
    <source>
        <dbReference type="Proteomes" id="UP000314982"/>
    </source>
</evidence>
<evidence type="ECO:0000256" key="21">
    <source>
        <dbReference type="SAM" id="MobiDB-lite"/>
    </source>
</evidence>
<protein>
    <submittedName>
        <fullName evidence="25">Cadherin 2</fullName>
    </submittedName>
</protein>
<evidence type="ECO:0000256" key="22">
    <source>
        <dbReference type="SAM" id="Phobius"/>
    </source>
</evidence>
<evidence type="ECO:0000259" key="24">
    <source>
        <dbReference type="PROSITE" id="PS50268"/>
    </source>
</evidence>
<dbReference type="CDD" id="cd11304">
    <property type="entry name" value="Cadherin_repeat"/>
    <property type="match status" value="3"/>
</dbReference>
<dbReference type="GO" id="GO:0001841">
    <property type="term" value="P:neural tube formation"/>
    <property type="evidence" value="ECO:0007669"/>
    <property type="project" value="UniProtKB-ARBA"/>
</dbReference>
<dbReference type="GO" id="GO:0030010">
    <property type="term" value="P:establishment of cell polarity"/>
    <property type="evidence" value="ECO:0007669"/>
    <property type="project" value="UniProtKB-ARBA"/>
</dbReference>
<dbReference type="GO" id="GO:0045177">
    <property type="term" value="C:apical part of cell"/>
    <property type="evidence" value="ECO:0007669"/>
    <property type="project" value="TreeGrafter"/>
</dbReference>
<dbReference type="PANTHER" id="PTHR24027:SF79">
    <property type="entry name" value="CADHERIN-2"/>
    <property type="match status" value="1"/>
</dbReference>
<dbReference type="InterPro" id="IPR020894">
    <property type="entry name" value="Cadherin_CS"/>
</dbReference>
<evidence type="ECO:0000256" key="15">
    <source>
        <dbReference type="ARBA" id="ARBA00022989"/>
    </source>
</evidence>
<feature type="domain" description="Cadherin" evidence="24">
    <location>
        <begin position="304"/>
        <end position="419"/>
    </location>
</feature>
<evidence type="ECO:0000256" key="2">
    <source>
        <dbReference type="ARBA" id="ARBA00004241"/>
    </source>
</evidence>
<evidence type="ECO:0000256" key="10">
    <source>
        <dbReference type="ARBA" id="ARBA00022729"/>
    </source>
</evidence>
<dbReference type="GO" id="GO:0007043">
    <property type="term" value="P:cell-cell junction assembly"/>
    <property type="evidence" value="ECO:0007669"/>
    <property type="project" value="TreeGrafter"/>
</dbReference>
<evidence type="ECO:0000256" key="11">
    <source>
        <dbReference type="ARBA" id="ARBA00022737"/>
    </source>
</evidence>
<evidence type="ECO:0000256" key="3">
    <source>
        <dbReference type="ARBA" id="ARBA00004251"/>
    </source>
</evidence>
<keyword evidence="9" id="KW-0479">Metal-binding</keyword>
<dbReference type="GO" id="GO:0007398">
    <property type="term" value="P:ectoderm development"/>
    <property type="evidence" value="ECO:0007669"/>
    <property type="project" value="UniProtKB-ARBA"/>
</dbReference>
<dbReference type="InterPro" id="IPR002126">
    <property type="entry name" value="Cadherin-like_dom"/>
</dbReference>
<feature type="compositionally biased region" description="Acidic residues" evidence="21">
    <location>
        <begin position="697"/>
        <end position="706"/>
    </location>
</feature>
<dbReference type="PRINTS" id="PR01820">
    <property type="entry name" value="DESMOCOLLIN"/>
</dbReference>
<feature type="region of interest" description="Disordered" evidence="21">
    <location>
        <begin position="696"/>
        <end position="772"/>
    </location>
</feature>
<evidence type="ECO:0000256" key="16">
    <source>
        <dbReference type="ARBA" id="ARBA00023136"/>
    </source>
</evidence>
<feature type="compositionally biased region" description="Low complexity" evidence="21">
    <location>
        <begin position="784"/>
        <end position="801"/>
    </location>
</feature>
<evidence type="ECO:0000256" key="9">
    <source>
        <dbReference type="ARBA" id="ARBA00022723"/>
    </source>
</evidence>
<dbReference type="GO" id="GO:0060027">
    <property type="term" value="P:convergent extension involved in gastrulation"/>
    <property type="evidence" value="ECO:0007669"/>
    <property type="project" value="UniProtKB-ARBA"/>
</dbReference>
<dbReference type="FunFam" id="2.60.40.60:FF:000027">
    <property type="entry name" value="Cadherin 2"/>
    <property type="match status" value="1"/>
</dbReference>
<feature type="transmembrane region" description="Helical" evidence="22">
    <location>
        <begin position="636"/>
        <end position="667"/>
    </location>
</feature>
<evidence type="ECO:0000313" key="25">
    <source>
        <dbReference type="Ensembl" id="ENSHHUP00000017487.1"/>
    </source>
</evidence>
<dbReference type="GO" id="GO:0099634">
    <property type="term" value="C:postsynaptic specialization membrane"/>
    <property type="evidence" value="ECO:0007669"/>
    <property type="project" value="TreeGrafter"/>
</dbReference>
<dbReference type="GO" id="GO:0001764">
    <property type="term" value="P:neuron migration"/>
    <property type="evidence" value="ECO:0007669"/>
    <property type="project" value="UniProtKB-ARBA"/>
</dbReference>
<reference evidence="25" key="3">
    <citation type="submission" date="2025-09" db="UniProtKB">
        <authorList>
            <consortium name="Ensembl"/>
        </authorList>
    </citation>
    <scope>IDENTIFICATION</scope>
</reference>
<dbReference type="InterPro" id="IPR039808">
    <property type="entry name" value="Cadherin"/>
</dbReference>
<dbReference type="GO" id="GO:0005737">
    <property type="term" value="C:cytoplasm"/>
    <property type="evidence" value="ECO:0007669"/>
    <property type="project" value="TreeGrafter"/>
</dbReference>
<evidence type="ECO:0000256" key="13">
    <source>
        <dbReference type="ARBA" id="ARBA00022889"/>
    </source>
</evidence>
<keyword evidence="11" id="KW-0677">Repeat</keyword>
<dbReference type="GO" id="GO:0016342">
    <property type="term" value="C:catenin complex"/>
    <property type="evidence" value="ECO:0007669"/>
    <property type="project" value="TreeGrafter"/>
</dbReference>
<keyword evidence="15 22" id="KW-1133">Transmembrane helix</keyword>
<dbReference type="GO" id="GO:0045296">
    <property type="term" value="F:cadherin binding"/>
    <property type="evidence" value="ECO:0007669"/>
    <property type="project" value="TreeGrafter"/>
</dbReference>
<dbReference type="Gene3D" id="2.60.40.60">
    <property type="entry name" value="Cadherins"/>
    <property type="match status" value="5"/>
</dbReference>
<comment type="subcellular location">
    <subcellularLocation>
        <location evidence="4">Cell junction</location>
        <location evidence="4">Adherens junction</location>
    </subcellularLocation>
    <subcellularLocation>
        <location evidence="5">Cell junction</location>
        <location evidence="5">Desmosome</location>
    </subcellularLocation>
    <subcellularLocation>
        <location evidence="1">Cell membrane</location>
        <location evidence="1">Sarcolemma</location>
    </subcellularLocation>
    <subcellularLocation>
        <location evidence="3 19">Cell membrane</location>
        <topology evidence="3 19">Single-pass type I membrane protein</topology>
    </subcellularLocation>
    <subcellularLocation>
        <location evidence="2">Cell surface</location>
    </subcellularLocation>
</comment>
<keyword evidence="10 23" id="KW-0732">Signal</keyword>
<dbReference type="GeneTree" id="ENSGT00940000155981"/>
<dbReference type="Pfam" id="PF01049">
    <property type="entry name" value="CADH_Y-type_LIR"/>
    <property type="match status" value="1"/>
</dbReference>
<evidence type="ECO:0000256" key="23">
    <source>
        <dbReference type="SAM" id="SignalP"/>
    </source>
</evidence>
<dbReference type="SUPFAM" id="SSF49313">
    <property type="entry name" value="Cadherin-like"/>
    <property type="match status" value="5"/>
</dbReference>
<evidence type="ECO:0000256" key="20">
    <source>
        <dbReference type="RuleBase" id="RU004357"/>
    </source>
</evidence>
<dbReference type="Proteomes" id="UP000314982">
    <property type="component" value="Unassembled WGS sequence"/>
</dbReference>
<organism evidence="25 26">
    <name type="scientific">Hucho hucho</name>
    <name type="common">huchen</name>
    <dbReference type="NCBI Taxonomy" id="62062"/>
    <lineage>
        <taxon>Eukaryota</taxon>
        <taxon>Metazoa</taxon>
        <taxon>Chordata</taxon>
        <taxon>Craniata</taxon>
        <taxon>Vertebrata</taxon>
        <taxon>Euteleostomi</taxon>
        <taxon>Actinopterygii</taxon>
        <taxon>Neopterygii</taxon>
        <taxon>Teleostei</taxon>
        <taxon>Protacanthopterygii</taxon>
        <taxon>Salmoniformes</taxon>
        <taxon>Salmonidae</taxon>
        <taxon>Salmoninae</taxon>
        <taxon>Hucho</taxon>
    </lineage>
</organism>
<dbReference type="GO" id="GO:0007156">
    <property type="term" value="P:homophilic cell adhesion via plasma membrane adhesion molecules"/>
    <property type="evidence" value="ECO:0007669"/>
    <property type="project" value="InterPro"/>
</dbReference>
<keyword evidence="12 18" id="KW-0106">Calcium</keyword>
<dbReference type="SMART" id="SM00112">
    <property type="entry name" value="CA"/>
    <property type="match status" value="5"/>
</dbReference>
<dbReference type="InterPro" id="IPR000233">
    <property type="entry name" value="Cadherin_Y-type_LIR"/>
</dbReference>
<dbReference type="PRINTS" id="PR00205">
    <property type="entry name" value="CADHERIN"/>
</dbReference>
<dbReference type="GO" id="GO:0016339">
    <property type="term" value="P:calcium-dependent cell-cell adhesion via plasma membrane cell adhesion molecules"/>
    <property type="evidence" value="ECO:0007669"/>
    <property type="project" value="TreeGrafter"/>
</dbReference>
<evidence type="ECO:0000256" key="4">
    <source>
        <dbReference type="ARBA" id="ARBA00004536"/>
    </source>
</evidence>
<evidence type="ECO:0000256" key="19">
    <source>
        <dbReference type="RuleBase" id="RU003318"/>
    </source>
</evidence>
<dbReference type="GO" id="GO:0048787">
    <property type="term" value="C:presynaptic active zone membrane"/>
    <property type="evidence" value="ECO:0007669"/>
    <property type="project" value="TreeGrafter"/>
</dbReference>
<evidence type="ECO:0000256" key="14">
    <source>
        <dbReference type="ARBA" id="ARBA00022949"/>
    </source>
</evidence>
<dbReference type="GO" id="GO:0030027">
    <property type="term" value="C:lamellipodium"/>
    <property type="evidence" value="ECO:0007669"/>
    <property type="project" value="TreeGrafter"/>
</dbReference>
<accession>A0A4W5KLX7</accession>
<dbReference type="Gene3D" id="4.10.900.10">
    <property type="entry name" value="TCF3-CBD (Catenin binding domain)"/>
    <property type="match status" value="1"/>
</dbReference>
<keyword evidence="14" id="KW-0965">Cell junction</keyword>
<dbReference type="Pfam" id="PF00028">
    <property type="entry name" value="Cadherin"/>
    <property type="match status" value="4"/>
</dbReference>
<keyword evidence="26" id="KW-1185">Reference proteome</keyword>
<dbReference type="GO" id="GO:0042074">
    <property type="term" value="P:cell migration involved in gastrulation"/>
    <property type="evidence" value="ECO:0007669"/>
    <property type="project" value="UniProtKB-ARBA"/>
</dbReference>
<dbReference type="InterPro" id="IPR015919">
    <property type="entry name" value="Cadherin-like_sf"/>
</dbReference>
<evidence type="ECO:0000256" key="18">
    <source>
        <dbReference type="PROSITE-ProRule" id="PRU00043"/>
    </source>
</evidence>
<feature type="domain" description="Cadherin" evidence="24">
    <location>
        <begin position="545"/>
        <end position="631"/>
    </location>
</feature>